<dbReference type="CDD" id="cd00371">
    <property type="entry name" value="HMA"/>
    <property type="match status" value="1"/>
</dbReference>
<dbReference type="PRINTS" id="PR00943">
    <property type="entry name" value="CUATPASE"/>
</dbReference>
<dbReference type="RefSeq" id="WP_016483823.1">
    <property type="nucleotide sequence ID" value="NC_021487.1"/>
</dbReference>
<keyword evidence="12 17" id="KW-1133">Transmembrane helix</keyword>
<dbReference type="NCBIfam" id="TIGR01525">
    <property type="entry name" value="ATPase-IB_hvy"/>
    <property type="match status" value="1"/>
</dbReference>
<dbReference type="SUPFAM" id="SSF56784">
    <property type="entry name" value="HAD-like"/>
    <property type="match status" value="1"/>
</dbReference>
<keyword evidence="14" id="KW-0406">Ion transport</keyword>
<dbReference type="PROSITE" id="PS01047">
    <property type="entry name" value="HMA_1"/>
    <property type="match status" value="1"/>
</dbReference>
<dbReference type="SFLD" id="SFLDF00027">
    <property type="entry name" value="p-type_atpase"/>
    <property type="match status" value="1"/>
</dbReference>
<dbReference type="InterPro" id="IPR008250">
    <property type="entry name" value="ATPase_P-typ_transduc_dom_A_sf"/>
</dbReference>
<keyword evidence="20" id="KW-1185">Reference proteome</keyword>
<dbReference type="GO" id="GO:0005886">
    <property type="term" value="C:plasma membrane"/>
    <property type="evidence" value="ECO:0007669"/>
    <property type="project" value="UniProtKB-SubCell"/>
</dbReference>
<dbReference type="SUPFAM" id="SSF81665">
    <property type="entry name" value="Calcium ATPase, transmembrane domain M"/>
    <property type="match status" value="1"/>
</dbReference>
<dbReference type="Pfam" id="PF00403">
    <property type="entry name" value="HMA"/>
    <property type="match status" value="1"/>
</dbReference>
<evidence type="ECO:0000256" key="16">
    <source>
        <dbReference type="ARBA" id="ARBA00049289"/>
    </source>
</evidence>
<dbReference type="Gene3D" id="2.70.150.10">
    <property type="entry name" value="Calcium-transporting ATPase, cytoplasmic transduction domain A"/>
    <property type="match status" value="1"/>
</dbReference>
<dbReference type="GO" id="GO:0016887">
    <property type="term" value="F:ATP hydrolysis activity"/>
    <property type="evidence" value="ECO:0007669"/>
    <property type="project" value="InterPro"/>
</dbReference>
<evidence type="ECO:0000259" key="18">
    <source>
        <dbReference type="PROSITE" id="PS50846"/>
    </source>
</evidence>
<dbReference type="FunFam" id="2.70.150.10:FF:000020">
    <property type="entry name" value="Copper-exporting P-type ATPase A"/>
    <property type="match status" value="1"/>
</dbReference>
<dbReference type="CDD" id="cd02094">
    <property type="entry name" value="P-type_ATPase_Cu-like"/>
    <property type="match status" value="1"/>
</dbReference>
<organism evidence="19 20">
    <name type="scientific">Chthonomonas calidirosea (strain DSM 23976 / ICMP 18418 / T49)</name>
    <dbReference type="NCBI Taxonomy" id="1303518"/>
    <lineage>
        <taxon>Bacteria</taxon>
        <taxon>Bacillati</taxon>
        <taxon>Armatimonadota</taxon>
        <taxon>Chthonomonadia</taxon>
        <taxon>Chthonomonadales</taxon>
        <taxon>Chthonomonadaceae</taxon>
        <taxon>Chthonomonas</taxon>
    </lineage>
</organism>
<keyword evidence="5 17" id="KW-1003">Cell membrane</keyword>
<dbReference type="KEGG" id="ccz:CCALI_02515"/>
<evidence type="ECO:0000256" key="10">
    <source>
        <dbReference type="ARBA" id="ARBA00022840"/>
    </source>
</evidence>
<dbReference type="PRINTS" id="PR00119">
    <property type="entry name" value="CATATPASE"/>
</dbReference>
<dbReference type="EMBL" id="HF951689">
    <property type="protein sequence ID" value="CCW36312.1"/>
    <property type="molecule type" value="Genomic_DNA"/>
</dbReference>
<dbReference type="InterPro" id="IPR006121">
    <property type="entry name" value="HMA_dom"/>
</dbReference>
<dbReference type="InterPro" id="IPR059000">
    <property type="entry name" value="ATPase_P-type_domA"/>
</dbReference>
<dbReference type="PRINTS" id="PR00942">
    <property type="entry name" value="CUATPASEI"/>
</dbReference>
<keyword evidence="10 17" id="KW-0067">ATP-binding</keyword>
<dbReference type="SFLD" id="SFLDS00003">
    <property type="entry name" value="Haloacid_Dehalogenase"/>
    <property type="match status" value="1"/>
</dbReference>
<dbReference type="InterPro" id="IPR036412">
    <property type="entry name" value="HAD-like_sf"/>
</dbReference>
<evidence type="ECO:0000256" key="1">
    <source>
        <dbReference type="ARBA" id="ARBA00004651"/>
    </source>
</evidence>
<feature type="transmembrane region" description="Helical" evidence="17">
    <location>
        <begin position="147"/>
        <end position="165"/>
    </location>
</feature>
<dbReference type="Pfam" id="PF00702">
    <property type="entry name" value="Hydrolase"/>
    <property type="match status" value="1"/>
</dbReference>
<feature type="transmembrane region" description="Helical" evidence="17">
    <location>
        <begin position="186"/>
        <end position="205"/>
    </location>
</feature>
<feature type="transmembrane region" description="Helical" evidence="17">
    <location>
        <begin position="391"/>
        <end position="419"/>
    </location>
</feature>
<dbReference type="Gene3D" id="3.40.1110.10">
    <property type="entry name" value="Calcium-transporting ATPase, cytoplasmic domain N"/>
    <property type="match status" value="1"/>
</dbReference>
<dbReference type="STRING" id="454171.CP488_01575"/>
<dbReference type="InParanoid" id="S0EXT2"/>
<keyword evidence="6 17" id="KW-0812">Transmembrane</keyword>
<evidence type="ECO:0000256" key="5">
    <source>
        <dbReference type="ARBA" id="ARBA00022475"/>
    </source>
</evidence>
<dbReference type="GO" id="GO:0043682">
    <property type="term" value="F:P-type divalent copper transporter activity"/>
    <property type="evidence" value="ECO:0007669"/>
    <property type="project" value="TreeGrafter"/>
</dbReference>
<proteinExistence type="inferred from homology"/>
<dbReference type="InterPro" id="IPR018303">
    <property type="entry name" value="ATPase_P-typ_P_site"/>
</dbReference>
<evidence type="ECO:0000256" key="9">
    <source>
        <dbReference type="ARBA" id="ARBA00022796"/>
    </source>
</evidence>
<dbReference type="InterPro" id="IPR036163">
    <property type="entry name" value="HMA_dom_sf"/>
</dbReference>
<keyword evidence="9" id="KW-0187">Copper transport</keyword>
<dbReference type="InterPro" id="IPR044492">
    <property type="entry name" value="P_typ_ATPase_HD_dom"/>
</dbReference>
<dbReference type="OrthoDB" id="9813266at2"/>
<evidence type="ECO:0000256" key="2">
    <source>
        <dbReference type="ARBA" id="ARBA00006024"/>
    </source>
</evidence>
<dbReference type="eggNOG" id="COG2217">
    <property type="taxonomic scope" value="Bacteria"/>
</dbReference>
<dbReference type="PATRIC" id="fig|1303518.3.peg.2614"/>
<keyword evidence="11" id="KW-1278">Translocase</keyword>
<evidence type="ECO:0000256" key="7">
    <source>
        <dbReference type="ARBA" id="ARBA00022723"/>
    </source>
</evidence>
<dbReference type="AlphaFoldDB" id="S0EXT2"/>
<evidence type="ECO:0000256" key="4">
    <source>
        <dbReference type="ARBA" id="ARBA00022448"/>
    </source>
</evidence>
<dbReference type="PANTHER" id="PTHR43520:SF8">
    <property type="entry name" value="P-TYPE CU(+) TRANSPORTER"/>
    <property type="match status" value="1"/>
</dbReference>
<dbReference type="PROSITE" id="PS50846">
    <property type="entry name" value="HMA_2"/>
    <property type="match status" value="1"/>
</dbReference>
<dbReference type="NCBIfam" id="TIGR01511">
    <property type="entry name" value="ATPase-IB1_Cu"/>
    <property type="match status" value="1"/>
</dbReference>
<dbReference type="GO" id="GO:0005507">
    <property type="term" value="F:copper ion binding"/>
    <property type="evidence" value="ECO:0007669"/>
    <property type="project" value="TreeGrafter"/>
</dbReference>
<evidence type="ECO:0000256" key="3">
    <source>
        <dbReference type="ARBA" id="ARBA00012517"/>
    </source>
</evidence>
<dbReference type="FunCoup" id="S0EXT2">
    <property type="interactions" value="384"/>
</dbReference>
<comment type="catalytic activity">
    <reaction evidence="16">
        <text>Cu(+)(in) + ATP + H2O = Cu(+)(out) + ADP + phosphate + H(+)</text>
        <dbReference type="Rhea" id="RHEA:25792"/>
        <dbReference type="ChEBI" id="CHEBI:15377"/>
        <dbReference type="ChEBI" id="CHEBI:15378"/>
        <dbReference type="ChEBI" id="CHEBI:30616"/>
        <dbReference type="ChEBI" id="CHEBI:43474"/>
        <dbReference type="ChEBI" id="CHEBI:49552"/>
        <dbReference type="ChEBI" id="CHEBI:456216"/>
        <dbReference type="EC" id="7.2.2.8"/>
    </reaction>
</comment>
<keyword evidence="19" id="KW-0378">Hydrolase</keyword>
<dbReference type="Proteomes" id="UP000014227">
    <property type="component" value="Chromosome I"/>
</dbReference>
<protein>
    <recommendedName>
        <fullName evidence="3">P-type Cu(+) transporter</fullName>
        <ecNumber evidence="3">7.2.2.8</ecNumber>
    </recommendedName>
</protein>
<dbReference type="InterPro" id="IPR027256">
    <property type="entry name" value="P-typ_ATPase_IB"/>
</dbReference>
<dbReference type="PANTHER" id="PTHR43520">
    <property type="entry name" value="ATP7, ISOFORM B"/>
    <property type="match status" value="1"/>
</dbReference>
<dbReference type="InterPro" id="IPR023298">
    <property type="entry name" value="ATPase_P-typ_TM_dom_sf"/>
</dbReference>
<dbReference type="Pfam" id="PF00122">
    <property type="entry name" value="E1-E2_ATPase"/>
    <property type="match status" value="1"/>
</dbReference>
<dbReference type="SFLD" id="SFLDG00002">
    <property type="entry name" value="C1.7:_P-type_atpase_like"/>
    <property type="match status" value="1"/>
</dbReference>
<keyword evidence="7 17" id="KW-0479">Metal-binding</keyword>
<dbReference type="InterPro" id="IPR023299">
    <property type="entry name" value="ATPase_P-typ_cyto_dom_N"/>
</dbReference>
<dbReference type="GO" id="GO:0140581">
    <property type="term" value="F:P-type monovalent copper transporter activity"/>
    <property type="evidence" value="ECO:0007669"/>
    <property type="project" value="UniProtKB-EC"/>
</dbReference>
<reference evidence="20" key="1">
    <citation type="submission" date="2013-03" db="EMBL/GenBank/DDBJ databases">
        <title>Genome sequence of Chthonomonas calidirosea, the first sequenced genome from the Armatimonadetes phylum (formally candidate division OP10).</title>
        <authorList>
            <person name="Lee K.C.Y."/>
            <person name="Morgan X.C."/>
            <person name="Dunfield P.F."/>
            <person name="Tamas I."/>
            <person name="Houghton K.M."/>
            <person name="Vyssotski M."/>
            <person name="Ryan J.L.J."/>
            <person name="Lagutin K."/>
            <person name="McDonald I.R."/>
            <person name="Stott M.B."/>
        </authorList>
    </citation>
    <scope>NUCLEOTIDE SEQUENCE [LARGE SCALE GENOMIC DNA]</scope>
    <source>
        <strain evidence="20">DSM 23976 / ICMP 18418 / T49</strain>
    </source>
</reference>
<evidence type="ECO:0000313" key="19">
    <source>
        <dbReference type="EMBL" id="CCW36312.1"/>
    </source>
</evidence>
<evidence type="ECO:0000256" key="17">
    <source>
        <dbReference type="RuleBase" id="RU362081"/>
    </source>
</evidence>
<evidence type="ECO:0000256" key="12">
    <source>
        <dbReference type="ARBA" id="ARBA00022989"/>
    </source>
</evidence>
<accession>S0EXT2</accession>
<dbReference type="InterPro" id="IPR023214">
    <property type="entry name" value="HAD_sf"/>
</dbReference>
<dbReference type="NCBIfam" id="TIGR01494">
    <property type="entry name" value="ATPase_P-type"/>
    <property type="match status" value="1"/>
</dbReference>
<evidence type="ECO:0000256" key="13">
    <source>
        <dbReference type="ARBA" id="ARBA00023008"/>
    </source>
</evidence>
<feature type="transmembrane region" description="Helical" evidence="17">
    <location>
        <begin position="362"/>
        <end position="385"/>
    </location>
</feature>
<evidence type="ECO:0000256" key="6">
    <source>
        <dbReference type="ARBA" id="ARBA00022692"/>
    </source>
</evidence>
<evidence type="ECO:0000256" key="11">
    <source>
        <dbReference type="ARBA" id="ARBA00022967"/>
    </source>
</evidence>
<gene>
    <name evidence="19" type="ORF">CCALI_02515</name>
</gene>
<dbReference type="InterPro" id="IPR017969">
    <property type="entry name" value="Heavy-metal-associated_CS"/>
</dbReference>
<comment type="similarity">
    <text evidence="2 17">Belongs to the cation transport ATPase (P-type) (TC 3.A.3) family. Type IB subfamily.</text>
</comment>
<keyword evidence="15 17" id="KW-0472">Membrane</keyword>
<comment type="subcellular location">
    <subcellularLocation>
        <location evidence="1">Cell membrane</location>
        <topology evidence="1">Multi-pass membrane protein</topology>
    </subcellularLocation>
</comment>
<evidence type="ECO:0000256" key="8">
    <source>
        <dbReference type="ARBA" id="ARBA00022741"/>
    </source>
</evidence>
<dbReference type="SUPFAM" id="SSF55008">
    <property type="entry name" value="HMA, heavy metal-associated domain"/>
    <property type="match status" value="1"/>
</dbReference>
<dbReference type="InterPro" id="IPR001757">
    <property type="entry name" value="P_typ_ATPase"/>
</dbReference>
<sequence length="761" mass="80378">MARNEGATEATLPPSSQGQEAVCTLHIEGMHCASCVRRIERSLQKVEGVREARVNLATNRAIVVYDPEQTKAEALIHAVERAGYGAQPVSERSAFSHQAPLMPEKEAAAIPTHASASDAGRLRELIAAAVLTAPVLGLSMGMSHRSFALNSLLAVFSAVVVFGFGRELFVGAWRAFRYSHSATMDTLIVVGATAAYTYSLFQLATSNHPQLYFETAATIVTFILLGRYLEERAKRKAAGAIQAMAELSPRTATVVTERGEQEIPLEQVKPGDVLRVRPGEKIAVDGVVTEGVSAVDESLLTGESLPVEKRPGDRVVGGTLNQSGTLLYRATATGSDTVLAHMMQMVEEAQASKAPVQRLADAVAAVFVPIVFAVALLTFGIRFWALHEGATAALTAAVAVLVIACPCALGLATPTAILVGTGRGALMGILFRNGEALERAQAVRRVVFDKTGTLTEGRPSVTDIFTVKGIDEADTRQRERELLYLAANAERGSEHPLAKSLVTKAGPALLTAQVTGFSAEAGAGAVAFVDGRLVCVGNRRLMEQRGIALDPTLLTHAEALEAQGKTVVFIGVDGCLLGLVGIADTPRPEAKAAIADLQAMGLEVAMLTGDSEKVARVVAEELGIAEVYAALQPHQKVAIIKRWQAEGRGPIAMVGDGINDAAALVQADIGIAMGKGTDVAKEAADITLLGTNLRNVARALRLSRAVMRVIQQNLFWAFLFNTIGIPLAAFGGLNPMIAALAMAFSSVAVVSNSLRLRTVRL</sequence>
<dbReference type="FunFam" id="3.30.70.100:FF:000005">
    <property type="entry name" value="Copper-exporting P-type ATPase A"/>
    <property type="match status" value="1"/>
</dbReference>
<evidence type="ECO:0000256" key="14">
    <source>
        <dbReference type="ARBA" id="ARBA00023065"/>
    </source>
</evidence>
<evidence type="ECO:0000256" key="15">
    <source>
        <dbReference type="ARBA" id="ARBA00023136"/>
    </source>
</evidence>
<dbReference type="HOGENOM" id="CLU_001771_0_3_0"/>
<evidence type="ECO:0000313" key="20">
    <source>
        <dbReference type="Proteomes" id="UP000014227"/>
    </source>
</evidence>
<dbReference type="Gene3D" id="3.40.50.1000">
    <property type="entry name" value="HAD superfamily/HAD-like"/>
    <property type="match status" value="1"/>
</dbReference>
<dbReference type="GO" id="GO:0005524">
    <property type="term" value="F:ATP binding"/>
    <property type="evidence" value="ECO:0007669"/>
    <property type="project" value="UniProtKB-UniRule"/>
</dbReference>
<name>S0EXT2_CHTCT</name>
<dbReference type="SUPFAM" id="SSF81653">
    <property type="entry name" value="Calcium ATPase, transduction domain A"/>
    <property type="match status" value="1"/>
</dbReference>
<dbReference type="PROSITE" id="PS00154">
    <property type="entry name" value="ATPASE_E1_E2"/>
    <property type="match status" value="1"/>
</dbReference>
<feature type="domain" description="HMA" evidence="18">
    <location>
        <begin position="21"/>
        <end position="87"/>
    </location>
</feature>
<keyword evidence="8 17" id="KW-0547">Nucleotide-binding</keyword>
<feature type="transmembrane region" description="Helical" evidence="17">
    <location>
        <begin position="211"/>
        <end position="229"/>
    </location>
</feature>
<feature type="transmembrane region" description="Helical" evidence="17">
    <location>
        <begin position="736"/>
        <end position="754"/>
    </location>
</feature>
<dbReference type="GO" id="GO:0055070">
    <property type="term" value="P:copper ion homeostasis"/>
    <property type="evidence" value="ECO:0007669"/>
    <property type="project" value="TreeGrafter"/>
</dbReference>
<dbReference type="Gene3D" id="3.30.70.100">
    <property type="match status" value="1"/>
</dbReference>
<feature type="transmembrane region" description="Helical" evidence="17">
    <location>
        <begin position="713"/>
        <end position="730"/>
    </location>
</feature>
<dbReference type="EC" id="7.2.2.8" evidence="3"/>
<keyword evidence="4" id="KW-0813">Transport</keyword>
<keyword evidence="13" id="KW-0186">Copper</keyword>